<keyword evidence="3" id="KW-1185">Reference proteome</keyword>
<dbReference type="SMART" id="SM00849">
    <property type="entry name" value="Lactamase_B"/>
    <property type="match status" value="1"/>
</dbReference>
<evidence type="ECO:0000313" key="2">
    <source>
        <dbReference type="EMBL" id="MBB6038111.1"/>
    </source>
</evidence>
<evidence type="ECO:0000259" key="1">
    <source>
        <dbReference type="SMART" id="SM00849"/>
    </source>
</evidence>
<dbReference type="Pfam" id="PF12706">
    <property type="entry name" value="Lactamase_B_2"/>
    <property type="match status" value="1"/>
</dbReference>
<sequence length="249" mass="26323">MSTLTVLGSSGAYPQADNPCSGYLLEHEGVSLVLDLGYGTAGPLLRHRPQGAVDAVVITHEHADHCADLHALMRIRLYGSPGAPRIPLFCTEGVLTRINGLDTGEGLSQVFDIRPWPETVHIGPFELTPFRLPHHVGDFGVRLSTPAFTFAYTGDTGPDPAIAELGRDADLFLVEATHQGPSPSPDTRNLLLTAGEAGRFAREAGARGLALTHLWPGSDPAVSREEAAAEYPGPILTPVAGDVIDLVSA</sequence>
<feature type="domain" description="Metallo-beta-lactamase" evidence="1">
    <location>
        <begin position="19"/>
        <end position="195"/>
    </location>
</feature>
<gene>
    <name evidence="2" type="ORF">HNR73_005991</name>
</gene>
<evidence type="ECO:0000313" key="3">
    <source>
        <dbReference type="Proteomes" id="UP000548476"/>
    </source>
</evidence>
<proteinExistence type="predicted"/>
<dbReference type="PANTHER" id="PTHR46018">
    <property type="entry name" value="ZINC PHOSPHODIESTERASE ELAC PROTEIN 1"/>
    <property type="match status" value="1"/>
</dbReference>
<protein>
    <submittedName>
        <fullName evidence="2">Ribonuclease BN (tRNA processing enzyme)</fullName>
    </submittedName>
</protein>
<dbReference type="RefSeq" id="WP_184790914.1">
    <property type="nucleotide sequence ID" value="NZ_BONT01000047.1"/>
</dbReference>
<name>A0A841FLA5_9ACTN</name>
<dbReference type="Gene3D" id="3.60.15.10">
    <property type="entry name" value="Ribonuclease Z/Hydroxyacylglutathione hydrolase-like"/>
    <property type="match status" value="1"/>
</dbReference>
<dbReference type="InterPro" id="IPR036866">
    <property type="entry name" value="RibonucZ/Hydroxyglut_hydro"/>
</dbReference>
<dbReference type="EMBL" id="JACHGT010000015">
    <property type="protein sequence ID" value="MBB6038111.1"/>
    <property type="molecule type" value="Genomic_DNA"/>
</dbReference>
<dbReference type="PANTHER" id="PTHR46018:SF4">
    <property type="entry name" value="METALLO-HYDROLASE YHFI-RELATED"/>
    <property type="match status" value="1"/>
</dbReference>
<dbReference type="InterPro" id="IPR001279">
    <property type="entry name" value="Metallo-B-lactamas"/>
</dbReference>
<accession>A0A841FLA5</accession>
<comment type="caution">
    <text evidence="2">The sequence shown here is derived from an EMBL/GenBank/DDBJ whole genome shotgun (WGS) entry which is preliminary data.</text>
</comment>
<reference evidence="2 3" key="1">
    <citation type="submission" date="2020-08" db="EMBL/GenBank/DDBJ databases">
        <title>Genomic Encyclopedia of Type Strains, Phase IV (KMG-IV): sequencing the most valuable type-strain genomes for metagenomic binning, comparative biology and taxonomic classification.</title>
        <authorList>
            <person name="Goeker M."/>
        </authorList>
    </citation>
    <scope>NUCLEOTIDE SEQUENCE [LARGE SCALE GENOMIC DNA]</scope>
    <source>
        <strain evidence="2 3">YIM 65646</strain>
    </source>
</reference>
<dbReference type="Proteomes" id="UP000548476">
    <property type="component" value="Unassembled WGS sequence"/>
</dbReference>
<organism evidence="2 3">
    <name type="scientific">Phytomonospora endophytica</name>
    <dbReference type="NCBI Taxonomy" id="714109"/>
    <lineage>
        <taxon>Bacteria</taxon>
        <taxon>Bacillati</taxon>
        <taxon>Actinomycetota</taxon>
        <taxon>Actinomycetes</taxon>
        <taxon>Micromonosporales</taxon>
        <taxon>Micromonosporaceae</taxon>
        <taxon>Phytomonospora</taxon>
    </lineage>
</organism>
<dbReference type="GO" id="GO:0042781">
    <property type="term" value="F:3'-tRNA processing endoribonuclease activity"/>
    <property type="evidence" value="ECO:0007669"/>
    <property type="project" value="TreeGrafter"/>
</dbReference>
<dbReference type="AlphaFoldDB" id="A0A841FLA5"/>
<dbReference type="SUPFAM" id="SSF56281">
    <property type="entry name" value="Metallo-hydrolase/oxidoreductase"/>
    <property type="match status" value="1"/>
</dbReference>
<dbReference type="CDD" id="cd07716">
    <property type="entry name" value="RNaseZ_short-form-like_MBL-fold"/>
    <property type="match status" value="1"/>
</dbReference>